<feature type="compositionally biased region" description="Low complexity" evidence="1">
    <location>
        <begin position="450"/>
        <end position="459"/>
    </location>
</feature>
<organism evidence="2 3">
    <name type="scientific">Phytophthora megakarya</name>
    <dbReference type="NCBI Taxonomy" id="4795"/>
    <lineage>
        <taxon>Eukaryota</taxon>
        <taxon>Sar</taxon>
        <taxon>Stramenopiles</taxon>
        <taxon>Oomycota</taxon>
        <taxon>Peronosporomycetes</taxon>
        <taxon>Peronosporales</taxon>
        <taxon>Peronosporaceae</taxon>
        <taxon>Phytophthora</taxon>
    </lineage>
</organism>
<feature type="compositionally biased region" description="Low complexity" evidence="1">
    <location>
        <begin position="138"/>
        <end position="149"/>
    </location>
</feature>
<feature type="region of interest" description="Disordered" evidence="1">
    <location>
        <begin position="307"/>
        <end position="390"/>
    </location>
</feature>
<comment type="caution">
    <text evidence="2">The sequence shown here is derived from an EMBL/GenBank/DDBJ whole genome shotgun (WGS) entry which is preliminary data.</text>
</comment>
<accession>A0A225UM22</accession>
<dbReference type="EMBL" id="NBNE01014978">
    <property type="protein sequence ID" value="OWY94065.1"/>
    <property type="molecule type" value="Genomic_DNA"/>
</dbReference>
<evidence type="ECO:0000313" key="2">
    <source>
        <dbReference type="EMBL" id="OWY94065.1"/>
    </source>
</evidence>
<feature type="region of interest" description="Disordered" evidence="1">
    <location>
        <begin position="248"/>
        <end position="288"/>
    </location>
</feature>
<name>A0A225UM22_9STRA</name>
<gene>
    <name evidence="2" type="ORF">PHMEG_00036315</name>
</gene>
<evidence type="ECO:0000256" key="1">
    <source>
        <dbReference type="SAM" id="MobiDB-lite"/>
    </source>
</evidence>
<dbReference type="AlphaFoldDB" id="A0A225UM22"/>
<proteinExistence type="predicted"/>
<sequence>MKALLAENAILRRANSVLWQNSAEHGLIRMPGLSASGLDWELLGLGPDHTGLLRLMPPSSQSEGSVGEDSEPPVAEVSPGSGSLDEESAEHSFIRPSSDSFVEPPTEVSVSGSDSGDLFAEKPDEDPLRKRKRLRQNAVVRSAKSSSSKLPAARWLGRPSVDLKRKAASTAILSAARSGHKKAPPSTPVPTGGFDPGTEAPIGGASARSSPLSSVHVTATSKQNQSAATDAAASKSVVEVLDLTIDDATDLSSKKDSSPFSSPVVSYFPRQDGRPRRSTSVVSKLRMRESLERELADDDFMLGLTSEGSVATTSTPPQGTAQVIITPAGVAEPSTEESVVTEPSTADSSVEVQVPPEGSSAETPGGAAAIPPPPAQGSPPPPPRQPSAVPISQLLNEVDVDLAALGGSDASVKGSEVDDESSAELGIEGSVEPSTALVQPAAQPSQATEVSVRSSSRTR</sequence>
<protein>
    <submittedName>
        <fullName evidence="2">Uncharacterized protein</fullName>
    </submittedName>
</protein>
<dbReference type="Proteomes" id="UP000198211">
    <property type="component" value="Unassembled WGS sequence"/>
</dbReference>
<feature type="compositionally biased region" description="Basic and acidic residues" evidence="1">
    <location>
        <begin position="119"/>
        <end position="128"/>
    </location>
</feature>
<keyword evidence="3" id="KW-1185">Reference proteome</keyword>
<feature type="compositionally biased region" description="Pro residues" evidence="1">
    <location>
        <begin position="370"/>
        <end position="385"/>
    </location>
</feature>
<feature type="compositionally biased region" description="Polar residues" evidence="1">
    <location>
        <begin position="307"/>
        <end position="323"/>
    </location>
</feature>
<feature type="compositionally biased region" description="Polar residues" evidence="1">
    <location>
        <begin position="432"/>
        <end position="449"/>
    </location>
</feature>
<evidence type="ECO:0000313" key="3">
    <source>
        <dbReference type="Proteomes" id="UP000198211"/>
    </source>
</evidence>
<feature type="compositionally biased region" description="Polar residues" evidence="1">
    <location>
        <begin position="336"/>
        <end position="351"/>
    </location>
</feature>
<feature type="compositionally biased region" description="Polar residues" evidence="1">
    <location>
        <begin position="207"/>
        <end position="228"/>
    </location>
</feature>
<feature type="region of interest" description="Disordered" evidence="1">
    <location>
        <begin position="174"/>
        <end position="234"/>
    </location>
</feature>
<feature type="region of interest" description="Disordered" evidence="1">
    <location>
        <begin position="406"/>
        <end position="459"/>
    </location>
</feature>
<feature type="region of interest" description="Disordered" evidence="1">
    <location>
        <begin position="53"/>
        <end position="154"/>
    </location>
</feature>
<reference evidence="3" key="1">
    <citation type="submission" date="2017-03" db="EMBL/GenBank/DDBJ databases">
        <title>Phytopthora megakarya and P. palmivora, two closely related causual agents of cacao black pod achieved similar genome size and gene model numbers by different mechanisms.</title>
        <authorList>
            <person name="Ali S."/>
            <person name="Shao J."/>
            <person name="Larry D.J."/>
            <person name="Kronmiller B."/>
            <person name="Shen D."/>
            <person name="Strem M.D."/>
            <person name="Melnick R.L."/>
            <person name="Guiltinan M.J."/>
            <person name="Tyler B.M."/>
            <person name="Meinhardt L.W."/>
            <person name="Bailey B.A."/>
        </authorList>
    </citation>
    <scope>NUCLEOTIDE SEQUENCE [LARGE SCALE GENOMIC DNA]</scope>
    <source>
        <strain evidence="3">zdho120</strain>
    </source>
</reference>